<dbReference type="Proteomes" id="UP001140513">
    <property type="component" value="Unassembled WGS sequence"/>
</dbReference>
<name>A0A9W9CGM9_9PLEO</name>
<reference evidence="2" key="1">
    <citation type="submission" date="2022-10" db="EMBL/GenBank/DDBJ databases">
        <title>Tapping the CABI collections for fungal endophytes: first genome assemblies for Collariella, Neodidymelliopsis, Ascochyta clinopodiicola, Didymella pomorum, Didymosphaeria variabile, Neocosmospora piperis and Neocucurbitaria cava.</title>
        <authorList>
            <person name="Hill R."/>
        </authorList>
    </citation>
    <scope>NUCLEOTIDE SEQUENCE</scope>
    <source>
        <strain evidence="2">IMI 356815</strain>
    </source>
</reference>
<evidence type="ECO:0000313" key="2">
    <source>
        <dbReference type="EMBL" id="KAJ4360797.1"/>
    </source>
</evidence>
<gene>
    <name evidence="2" type="ORF">N0V89_001364</name>
</gene>
<evidence type="ECO:0000313" key="3">
    <source>
        <dbReference type="Proteomes" id="UP001140513"/>
    </source>
</evidence>
<dbReference type="PANTHER" id="PTHR40628:SF1">
    <property type="entry name" value="CHROMO DOMAIN-CONTAINING PROTEIN"/>
    <property type="match status" value="1"/>
</dbReference>
<protein>
    <recommendedName>
        <fullName evidence="1">Retrovirus-related Pol polyprotein from transposon TNT 1-94-like beta-barrel domain-containing protein</fullName>
    </recommendedName>
</protein>
<sequence length="238" mass="27142">MASSSNNQLCPDWVFLNLSNVHVAKDRDWFTSYTPFESTLASLYGGSNMRILGIGTVHIPVKQTPNSTSTTLWRLEDVLHVPDFVCNALGAPLVDKYGYTFIWGGDKTSKGTIRNDLDQQIAYFLAKRPLYVLAIEAPEGKQLGPPVIVEGKNWMINCRWEDTERKKWEDYRDAQKNEAVDAREDGVNSGYTDAEKDFAKQHWGSEYKFLTVHGLSIYKEEDREQGRIILRTLISNEE</sequence>
<accession>A0A9W9CGM9</accession>
<dbReference type="AlphaFoldDB" id="A0A9W9CGM9"/>
<organism evidence="2 3">
    <name type="scientific">Didymosphaeria variabile</name>
    <dbReference type="NCBI Taxonomy" id="1932322"/>
    <lineage>
        <taxon>Eukaryota</taxon>
        <taxon>Fungi</taxon>
        <taxon>Dikarya</taxon>
        <taxon>Ascomycota</taxon>
        <taxon>Pezizomycotina</taxon>
        <taxon>Dothideomycetes</taxon>
        <taxon>Pleosporomycetidae</taxon>
        <taxon>Pleosporales</taxon>
        <taxon>Massarineae</taxon>
        <taxon>Didymosphaeriaceae</taxon>
        <taxon>Didymosphaeria</taxon>
    </lineage>
</organism>
<dbReference type="Pfam" id="PF22936">
    <property type="entry name" value="Pol_BBD"/>
    <property type="match status" value="1"/>
</dbReference>
<feature type="domain" description="Retrovirus-related Pol polyprotein from transposon TNT 1-94-like beta-barrel" evidence="1">
    <location>
        <begin position="21"/>
        <end position="98"/>
    </location>
</feature>
<dbReference type="RefSeq" id="XP_056076999.1">
    <property type="nucleotide sequence ID" value="XM_056210177.1"/>
</dbReference>
<dbReference type="GeneID" id="80904894"/>
<dbReference type="EMBL" id="JAPEUX010000001">
    <property type="protein sequence ID" value="KAJ4360797.1"/>
    <property type="molecule type" value="Genomic_DNA"/>
</dbReference>
<evidence type="ECO:0000259" key="1">
    <source>
        <dbReference type="Pfam" id="PF22936"/>
    </source>
</evidence>
<proteinExistence type="predicted"/>
<comment type="caution">
    <text evidence="2">The sequence shown here is derived from an EMBL/GenBank/DDBJ whole genome shotgun (WGS) entry which is preliminary data.</text>
</comment>
<dbReference type="OrthoDB" id="4232400at2759"/>
<dbReference type="PANTHER" id="PTHR40628">
    <property type="entry name" value="CHROMO DOMAIN-CONTAINING PROTEIN"/>
    <property type="match status" value="1"/>
</dbReference>
<keyword evidence="3" id="KW-1185">Reference proteome</keyword>
<dbReference type="InterPro" id="IPR054722">
    <property type="entry name" value="PolX-like_BBD"/>
</dbReference>